<comment type="caution">
    <text evidence="11">The sequence shown here is derived from an EMBL/GenBank/DDBJ whole genome shotgun (WGS) entry which is preliminary data.</text>
</comment>
<feature type="domain" description="G-protein coupled receptors family 3 profile" evidence="10">
    <location>
        <begin position="13"/>
        <end position="121"/>
    </location>
</feature>
<dbReference type="GO" id="GO:0038039">
    <property type="term" value="C:G protein-coupled receptor heterodimeric complex"/>
    <property type="evidence" value="ECO:0007669"/>
    <property type="project" value="TreeGrafter"/>
</dbReference>
<proteinExistence type="predicted"/>
<keyword evidence="6" id="KW-0675">Receptor</keyword>
<evidence type="ECO:0000256" key="4">
    <source>
        <dbReference type="ARBA" id="ARBA00023040"/>
    </source>
</evidence>
<dbReference type="OrthoDB" id="10056676at2759"/>
<dbReference type="PANTHER" id="PTHR10519">
    <property type="entry name" value="GABA-B RECEPTOR"/>
    <property type="match status" value="1"/>
</dbReference>
<gene>
    <name evidence="11" type="ORF">C0Q70_11309</name>
</gene>
<evidence type="ECO:0000313" key="11">
    <source>
        <dbReference type="EMBL" id="PVD28715.1"/>
    </source>
</evidence>
<keyword evidence="8" id="KW-0807">Transducer</keyword>
<evidence type="ECO:0000256" key="7">
    <source>
        <dbReference type="ARBA" id="ARBA00023180"/>
    </source>
</evidence>
<keyword evidence="5 9" id="KW-0472">Membrane</keyword>
<evidence type="ECO:0000256" key="6">
    <source>
        <dbReference type="ARBA" id="ARBA00023170"/>
    </source>
</evidence>
<accession>A0A2T7P5K8</accession>
<keyword evidence="4" id="KW-0297">G-protein coupled receptor</keyword>
<dbReference type="AlphaFoldDB" id="A0A2T7P5K8"/>
<dbReference type="GO" id="GO:0004965">
    <property type="term" value="F:G protein-coupled GABA receptor activity"/>
    <property type="evidence" value="ECO:0007669"/>
    <property type="project" value="InterPro"/>
</dbReference>
<evidence type="ECO:0000256" key="9">
    <source>
        <dbReference type="SAM" id="Phobius"/>
    </source>
</evidence>
<evidence type="ECO:0000256" key="3">
    <source>
        <dbReference type="ARBA" id="ARBA00022989"/>
    </source>
</evidence>
<dbReference type="InterPro" id="IPR017978">
    <property type="entry name" value="GPCR_3_C"/>
</dbReference>
<feature type="transmembrane region" description="Helical" evidence="9">
    <location>
        <begin position="12"/>
        <end position="38"/>
    </location>
</feature>
<dbReference type="Pfam" id="PF00003">
    <property type="entry name" value="7tm_3"/>
    <property type="match status" value="1"/>
</dbReference>
<keyword evidence="3 9" id="KW-1133">Transmembrane helix</keyword>
<keyword evidence="7" id="KW-0325">Glycoprotein</keyword>
<dbReference type="STRING" id="400727.A0A2T7P5K8"/>
<dbReference type="GO" id="GO:0007214">
    <property type="term" value="P:gamma-aminobutyric acid signaling pathway"/>
    <property type="evidence" value="ECO:0007669"/>
    <property type="project" value="TreeGrafter"/>
</dbReference>
<reference evidence="11 12" key="1">
    <citation type="submission" date="2018-04" db="EMBL/GenBank/DDBJ databases">
        <title>The genome of golden apple snail Pomacea canaliculata provides insight into stress tolerance and invasive adaptation.</title>
        <authorList>
            <person name="Liu C."/>
            <person name="Liu B."/>
            <person name="Ren Y."/>
            <person name="Zhang Y."/>
            <person name="Wang H."/>
            <person name="Li S."/>
            <person name="Jiang F."/>
            <person name="Yin L."/>
            <person name="Zhang G."/>
            <person name="Qian W."/>
            <person name="Fan W."/>
        </authorList>
    </citation>
    <scope>NUCLEOTIDE SEQUENCE [LARGE SCALE GENOMIC DNA]</scope>
    <source>
        <strain evidence="11">SZHN2017</strain>
        <tissue evidence="11">Muscle</tissue>
    </source>
</reference>
<evidence type="ECO:0000256" key="8">
    <source>
        <dbReference type="ARBA" id="ARBA00023224"/>
    </source>
</evidence>
<evidence type="ECO:0000259" key="10">
    <source>
        <dbReference type="PROSITE" id="PS50259"/>
    </source>
</evidence>
<feature type="transmembrane region" description="Helical" evidence="9">
    <location>
        <begin position="88"/>
        <end position="109"/>
    </location>
</feature>
<evidence type="ECO:0000313" key="12">
    <source>
        <dbReference type="Proteomes" id="UP000245119"/>
    </source>
</evidence>
<feature type="transmembrane region" description="Helical" evidence="9">
    <location>
        <begin position="50"/>
        <end position="68"/>
    </location>
</feature>
<evidence type="ECO:0000256" key="2">
    <source>
        <dbReference type="ARBA" id="ARBA00022692"/>
    </source>
</evidence>
<sequence>MTRTEYVTLSLPLYVTTCVLAALGVLLTGAFLAFNIVLRNARLVKMSSPRLNNVILLGCVCTYSSVFVQDAGGEHGVLACEIKTALLAVGVSLAFASLFAKTWRVYVIFTSTKVQRRVRDG</sequence>
<name>A0A2T7P5K8_POMCA</name>
<evidence type="ECO:0000256" key="1">
    <source>
        <dbReference type="ARBA" id="ARBA00004141"/>
    </source>
</evidence>
<dbReference type="PANTHER" id="PTHR10519:SF20">
    <property type="entry name" value="G-PROTEIN COUPLED RECEPTOR 156-RELATED"/>
    <property type="match status" value="1"/>
</dbReference>
<dbReference type="PRINTS" id="PR01177">
    <property type="entry name" value="GABAB1RECPTR"/>
</dbReference>
<keyword evidence="2 9" id="KW-0812">Transmembrane</keyword>
<evidence type="ECO:0000256" key="5">
    <source>
        <dbReference type="ARBA" id="ARBA00023136"/>
    </source>
</evidence>
<dbReference type="PROSITE" id="PS50259">
    <property type="entry name" value="G_PROTEIN_RECEP_F3_4"/>
    <property type="match status" value="1"/>
</dbReference>
<dbReference type="InterPro" id="IPR002455">
    <property type="entry name" value="GPCR3_GABA-B"/>
</dbReference>
<keyword evidence="12" id="KW-1185">Reference proteome</keyword>
<dbReference type="InterPro" id="IPR000337">
    <property type="entry name" value="GPCR_3"/>
</dbReference>
<organism evidence="11 12">
    <name type="scientific">Pomacea canaliculata</name>
    <name type="common">Golden apple snail</name>
    <dbReference type="NCBI Taxonomy" id="400727"/>
    <lineage>
        <taxon>Eukaryota</taxon>
        <taxon>Metazoa</taxon>
        <taxon>Spiralia</taxon>
        <taxon>Lophotrochozoa</taxon>
        <taxon>Mollusca</taxon>
        <taxon>Gastropoda</taxon>
        <taxon>Caenogastropoda</taxon>
        <taxon>Architaenioglossa</taxon>
        <taxon>Ampullarioidea</taxon>
        <taxon>Ampullariidae</taxon>
        <taxon>Pomacea</taxon>
    </lineage>
</organism>
<dbReference type="Proteomes" id="UP000245119">
    <property type="component" value="Linkage Group LG6"/>
</dbReference>
<dbReference type="PRINTS" id="PR01176">
    <property type="entry name" value="GABABRECEPTR"/>
</dbReference>
<comment type="subcellular location">
    <subcellularLocation>
        <location evidence="1">Membrane</location>
        <topology evidence="1">Multi-pass membrane protein</topology>
    </subcellularLocation>
</comment>
<dbReference type="PRINTS" id="PR00248">
    <property type="entry name" value="GPCRMGR"/>
</dbReference>
<protein>
    <recommendedName>
        <fullName evidence="10">G-protein coupled receptors family 3 profile domain-containing protein</fullName>
    </recommendedName>
</protein>
<dbReference type="EMBL" id="PZQS01000006">
    <property type="protein sequence ID" value="PVD28715.1"/>
    <property type="molecule type" value="Genomic_DNA"/>
</dbReference>